<feature type="region of interest" description="Disordered" evidence="1">
    <location>
        <begin position="38"/>
        <end position="59"/>
    </location>
</feature>
<proteinExistence type="predicted"/>
<keyword evidence="2" id="KW-1133">Transmembrane helix</keyword>
<evidence type="ECO:0000256" key="1">
    <source>
        <dbReference type="SAM" id="MobiDB-lite"/>
    </source>
</evidence>
<sequence length="696" mass="77547">MAHSPEPPSDLSYVLANFPFISKDRLCADDNKNPYTAESSLKNVDTAAPTSDHGMRNKEKSFRRKFMPGRAFADCTATLLPIALLAFAIAVTRLDGKETDKTEHRKWENAITITASVFPILFASVVGRMVFEAARWKLEKGATIGLLEQLIGSRTVGSTLTTQINLGKFNILGFVLLVLWAFSPLGSQSVLRMLGTQLEPVYEASNVIYFDTDARSQLASDLPWSPESSTNTATQSSYIRTMYTSLFLASASSKRNPMDIWGNVRIPNLDINDDDWHYVPSGPAPDSYSAFVGLPITNVTTGNATFSLESSYLHLECSKLTRGERDSDIMTYYNWSDPIAWNPQPKPNGTWYGRNRTELQMPWAMAVDRFVDPYWSNRGNLSDRFNESWFVGIDMIGRPIVFENETNLDAKPSNLLFESGFSFRQNSYAMGIKTECQVLQRYVESQVHCSRLDLSAPQNYSVIAQRLSRKKHGPEGITMLSWEVVWSRVSSLPAILGGSREYPDIVMRYINNPHIDEIPATATEEDKNMFKSVSPEEFGRRLAQVINTYLLVGQVYQSAMKADANFISNVTVPIQVSNLVEVYTVHSSWMVLFILSCAILLASGIVSAAFAHLAIGPEILGYASSAVRDSRYIDLPPEFGGKEALDVTKMMGQKRLKYGFINSAAEDGQQLVGIGLESQIESIQKHSTSTSSQERP</sequence>
<keyword evidence="2" id="KW-0472">Membrane</keyword>
<name>A0AAE8MC46_9HYPO</name>
<keyword evidence="4" id="KW-1185">Reference proteome</keyword>
<feature type="transmembrane region" description="Helical" evidence="2">
    <location>
        <begin position="169"/>
        <end position="187"/>
    </location>
</feature>
<keyword evidence="2" id="KW-0812">Transmembrane</keyword>
<feature type="transmembrane region" description="Helical" evidence="2">
    <location>
        <begin position="71"/>
        <end position="91"/>
    </location>
</feature>
<evidence type="ECO:0000313" key="4">
    <source>
        <dbReference type="Proteomes" id="UP001187734"/>
    </source>
</evidence>
<evidence type="ECO:0000256" key="2">
    <source>
        <dbReference type="SAM" id="Phobius"/>
    </source>
</evidence>
<gene>
    <name evidence="3" type="ORF">FTOL_08202</name>
</gene>
<dbReference type="AlphaFoldDB" id="A0AAE8MC46"/>
<feature type="transmembrane region" description="Helical" evidence="2">
    <location>
        <begin position="589"/>
        <end position="615"/>
    </location>
</feature>
<organism evidence="3 4">
    <name type="scientific">Fusarium torulosum</name>
    <dbReference type="NCBI Taxonomy" id="33205"/>
    <lineage>
        <taxon>Eukaryota</taxon>
        <taxon>Fungi</taxon>
        <taxon>Dikarya</taxon>
        <taxon>Ascomycota</taxon>
        <taxon>Pezizomycotina</taxon>
        <taxon>Sordariomycetes</taxon>
        <taxon>Hypocreomycetidae</taxon>
        <taxon>Hypocreales</taxon>
        <taxon>Nectriaceae</taxon>
        <taxon>Fusarium</taxon>
    </lineage>
</organism>
<evidence type="ECO:0000313" key="3">
    <source>
        <dbReference type="EMBL" id="SPJ79811.1"/>
    </source>
</evidence>
<accession>A0AAE8MC46</accession>
<feature type="transmembrane region" description="Helical" evidence="2">
    <location>
        <begin position="111"/>
        <end position="131"/>
    </location>
</feature>
<dbReference type="EMBL" id="ONZP01000283">
    <property type="protein sequence ID" value="SPJ79811.1"/>
    <property type="molecule type" value="Genomic_DNA"/>
</dbReference>
<reference evidence="3" key="1">
    <citation type="submission" date="2018-03" db="EMBL/GenBank/DDBJ databases">
        <authorList>
            <person name="Guldener U."/>
        </authorList>
    </citation>
    <scope>NUCLEOTIDE SEQUENCE</scope>
</reference>
<comment type="caution">
    <text evidence="3">The sequence shown here is derived from an EMBL/GenBank/DDBJ whole genome shotgun (WGS) entry which is preliminary data.</text>
</comment>
<protein>
    <submittedName>
        <fullName evidence="3">Uncharacterized protein</fullName>
    </submittedName>
</protein>
<dbReference type="Proteomes" id="UP001187734">
    <property type="component" value="Unassembled WGS sequence"/>
</dbReference>